<feature type="transmembrane region" description="Helical" evidence="6">
    <location>
        <begin position="45"/>
        <end position="65"/>
    </location>
</feature>
<evidence type="ECO:0000256" key="1">
    <source>
        <dbReference type="ARBA" id="ARBA00004141"/>
    </source>
</evidence>
<accession>A0A8H6M5P2</accession>
<feature type="transmembrane region" description="Helical" evidence="6">
    <location>
        <begin position="123"/>
        <end position="153"/>
    </location>
</feature>
<sequence>MARDTPKWPSLYNPGLEILNIEDRPPNQPGGSYLYHGGDVFRFTFYWTLILYTPVFLLCGAYAFWNYTFPPTSARSGVRHPKEESLYEMTSPIPLYPSTSRYTGSNLPPPSKLPKINERRSRVAFATIIFVLFVALSVAGSVLGSAVLGFIMFGLFKAAHFHMSTWIPFLLAVLQVLVGLLSVWPSIIEII</sequence>
<keyword evidence="8" id="KW-1185">Reference proteome</keyword>
<evidence type="ECO:0000313" key="8">
    <source>
        <dbReference type="Proteomes" id="UP000521943"/>
    </source>
</evidence>
<dbReference type="GO" id="GO:0016020">
    <property type="term" value="C:membrane"/>
    <property type="evidence" value="ECO:0007669"/>
    <property type="project" value="UniProtKB-SubCell"/>
</dbReference>
<evidence type="ECO:0000256" key="5">
    <source>
        <dbReference type="ARBA" id="ARBA00023136"/>
    </source>
</evidence>
<reference evidence="7 8" key="1">
    <citation type="submission" date="2020-07" db="EMBL/GenBank/DDBJ databases">
        <title>Comparative genomics of pyrophilous fungi reveals a link between fire events and developmental genes.</title>
        <authorList>
            <consortium name="DOE Joint Genome Institute"/>
            <person name="Steindorff A.S."/>
            <person name="Carver A."/>
            <person name="Calhoun S."/>
            <person name="Stillman K."/>
            <person name="Liu H."/>
            <person name="Lipzen A."/>
            <person name="Pangilinan J."/>
            <person name="Labutti K."/>
            <person name="Bruns T.D."/>
            <person name="Grigoriev I.V."/>
        </authorList>
    </citation>
    <scope>NUCLEOTIDE SEQUENCE [LARGE SCALE GENOMIC DNA]</scope>
    <source>
        <strain evidence="7 8">CBS 144469</strain>
    </source>
</reference>
<comment type="caution">
    <text evidence="7">The sequence shown here is derived from an EMBL/GenBank/DDBJ whole genome shotgun (WGS) entry which is preliminary data.</text>
</comment>
<evidence type="ECO:0000313" key="7">
    <source>
        <dbReference type="EMBL" id="KAF6753126.1"/>
    </source>
</evidence>
<evidence type="ECO:0000256" key="6">
    <source>
        <dbReference type="SAM" id="Phobius"/>
    </source>
</evidence>
<dbReference type="PANTHER" id="PTHR22779">
    <property type="entry name" value="SD17342P"/>
    <property type="match status" value="1"/>
</dbReference>
<name>A0A8H6M5P2_9AGAR</name>
<evidence type="ECO:0000256" key="4">
    <source>
        <dbReference type="ARBA" id="ARBA00022989"/>
    </source>
</evidence>
<keyword evidence="5 6" id="KW-0472">Membrane</keyword>
<proteinExistence type="inferred from homology"/>
<gene>
    <name evidence="7" type="ORF">DFP72DRAFT_1011153</name>
</gene>
<protein>
    <submittedName>
        <fullName evidence="7">Uncharacterized protein</fullName>
    </submittedName>
</protein>
<organism evidence="7 8">
    <name type="scientific">Ephemerocybe angulata</name>
    <dbReference type="NCBI Taxonomy" id="980116"/>
    <lineage>
        <taxon>Eukaryota</taxon>
        <taxon>Fungi</taxon>
        <taxon>Dikarya</taxon>
        <taxon>Basidiomycota</taxon>
        <taxon>Agaricomycotina</taxon>
        <taxon>Agaricomycetes</taxon>
        <taxon>Agaricomycetidae</taxon>
        <taxon>Agaricales</taxon>
        <taxon>Agaricineae</taxon>
        <taxon>Psathyrellaceae</taxon>
        <taxon>Ephemerocybe</taxon>
    </lineage>
</organism>
<keyword evidence="4 6" id="KW-1133">Transmembrane helix</keyword>
<comment type="similarity">
    <text evidence="2">Belongs to the TMEM170 family.</text>
</comment>
<keyword evidence="3 6" id="KW-0812">Transmembrane</keyword>
<evidence type="ECO:0000256" key="3">
    <source>
        <dbReference type="ARBA" id="ARBA00022692"/>
    </source>
</evidence>
<dbReference type="EMBL" id="JACGCI010000041">
    <property type="protein sequence ID" value="KAF6753126.1"/>
    <property type="molecule type" value="Genomic_DNA"/>
</dbReference>
<dbReference type="PANTHER" id="PTHR22779:SF6">
    <property type="entry name" value="SD17342P"/>
    <property type="match status" value="1"/>
</dbReference>
<dbReference type="OrthoDB" id="2131401at2759"/>
<dbReference type="AlphaFoldDB" id="A0A8H6M5P2"/>
<dbReference type="Proteomes" id="UP000521943">
    <property type="component" value="Unassembled WGS sequence"/>
</dbReference>
<dbReference type="InterPro" id="IPR019334">
    <property type="entry name" value="TMEM170A/B/YPR153W-like"/>
</dbReference>
<comment type="subcellular location">
    <subcellularLocation>
        <location evidence="1">Membrane</location>
        <topology evidence="1">Multi-pass membrane protein</topology>
    </subcellularLocation>
</comment>
<feature type="transmembrane region" description="Helical" evidence="6">
    <location>
        <begin position="165"/>
        <end position="184"/>
    </location>
</feature>
<evidence type="ECO:0000256" key="2">
    <source>
        <dbReference type="ARBA" id="ARBA00006325"/>
    </source>
</evidence>